<keyword evidence="3" id="KW-0808">Transferase</keyword>
<evidence type="ECO:0000256" key="1">
    <source>
        <dbReference type="SAM" id="MobiDB-lite"/>
    </source>
</evidence>
<dbReference type="OrthoDB" id="2577067at2"/>
<evidence type="ECO:0000313" key="3">
    <source>
        <dbReference type="EMBL" id="RUL89089.1"/>
    </source>
</evidence>
<protein>
    <submittedName>
        <fullName evidence="3">SAM-dependent methyltransferase</fullName>
    </submittedName>
</protein>
<dbReference type="AlphaFoldDB" id="A0A432MPA4"/>
<feature type="compositionally biased region" description="Low complexity" evidence="1">
    <location>
        <begin position="9"/>
        <end position="18"/>
    </location>
</feature>
<dbReference type="SUPFAM" id="SSF53335">
    <property type="entry name" value="S-adenosyl-L-methionine-dependent methyltransferases"/>
    <property type="match status" value="1"/>
</dbReference>
<feature type="domain" description="Methyltransferase type 11" evidence="2">
    <location>
        <begin position="146"/>
        <end position="188"/>
    </location>
</feature>
<sequence length="192" mass="21754">MPDVSESTRPILPSRSLRPVPPRPSPLRWDHDAEIRTLRALWERQKREDTVTGVVGADLAYTAAHLERDIPLRRRLRVLDQITEHLPRAGRVFEWGCQHAIDSCVYRLRLGDAVELHGADLYPPGAFHVFHEFSRLRYAQLHHPVATPFPDGFFDVITSNGVLEHVPDDATSLLELARILRPGGTLIITCLP</sequence>
<reference evidence="3 4" key="1">
    <citation type="submission" date="2018-12" db="EMBL/GenBank/DDBJ databases">
        <authorList>
            <person name="Toschakov S.V."/>
        </authorList>
    </citation>
    <scope>NUCLEOTIDE SEQUENCE [LARGE SCALE GENOMIC DNA]</scope>
    <source>
        <strain evidence="3 4">GM2012</strain>
    </source>
</reference>
<dbReference type="GO" id="GO:0008757">
    <property type="term" value="F:S-adenosylmethionine-dependent methyltransferase activity"/>
    <property type="evidence" value="ECO:0007669"/>
    <property type="project" value="InterPro"/>
</dbReference>
<keyword evidence="3" id="KW-0489">Methyltransferase</keyword>
<dbReference type="CDD" id="cd02440">
    <property type="entry name" value="AdoMet_MTases"/>
    <property type="match status" value="1"/>
</dbReference>
<accession>A0A432MPA4</accession>
<dbReference type="GO" id="GO:0032259">
    <property type="term" value="P:methylation"/>
    <property type="evidence" value="ECO:0007669"/>
    <property type="project" value="UniProtKB-KW"/>
</dbReference>
<feature type="region of interest" description="Disordered" evidence="1">
    <location>
        <begin position="1"/>
        <end position="25"/>
    </location>
</feature>
<gene>
    <name evidence="3" type="ORF">TsocGM_04345</name>
</gene>
<feature type="non-terminal residue" evidence="3">
    <location>
        <position position="192"/>
    </location>
</feature>
<name>A0A432MPA4_9BACT</name>
<keyword evidence="4" id="KW-1185">Reference proteome</keyword>
<dbReference type="EMBL" id="RYZH01000005">
    <property type="protein sequence ID" value="RUL89089.1"/>
    <property type="molecule type" value="Genomic_DNA"/>
</dbReference>
<comment type="caution">
    <text evidence="3">The sequence shown here is derived from an EMBL/GenBank/DDBJ whole genome shotgun (WGS) entry which is preliminary data.</text>
</comment>
<dbReference type="RefSeq" id="WP_148114865.1">
    <property type="nucleotide sequence ID" value="NZ_RYZH01000005.1"/>
</dbReference>
<dbReference type="Proteomes" id="UP000280296">
    <property type="component" value="Unassembled WGS sequence"/>
</dbReference>
<dbReference type="InterPro" id="IPR029063">
    <property type="entry name" value="SAM-dependent_MTases_sf"/>
</dbReference>
<dbReference type="Gene3D" id="3.40.50.150">
    <property type="entry name" value="Vaccinia Virus protein VP39"/>
    <property type="match status" value="1"/>
</dbReference>
<evidence type="ECO:0000313" key="4">
    <source>
        <dbReference type="Proteomes" id="UP000280296"/>
    </source>
</evidence>
<dbReference type="InterPro" id="IPR013216">
    <property type="entry name" value="Methyltransf_11"/>
</dbReference>
<organism evidence="3 4">
    <name type="scientific">Tautonia sociabilis</name>
    <dbReference type="NCBI Taxonomy" id="2080755"/>
    <lineage>
        <taxon>Bacteria</taxon>
        <taxon>Pseudomonadati</taxon>
        <taxon>Planctomycetota</taxon>
        <taxon>Planctomycetia</taxon>
        <taxon>Isosphaerales</taxon>
        <taxon>Isosphaeraceae</taxon>
        <taxon>Tautonia</taxon>
    </lineage>
</organism>
<dbReference type="Pfam" id="PF08241">
    <property type="entry name" value="Methyltransf_11"/>
    <property type="match status" value="1"/>
</dbReference>
<evidence type="ECO:0000259" key="2">
    <source>
        <dbReference type="Pfam" id="PF08241"/>
    </source>
</evidence>
<reference evidence="3 4" key="2">
    <citation type="submission" date="2019-01" db="EMBL/GenBank/DDBJ databases">
        <title>Tautonia sociabilis, a novel thermotolerant planctomycete of Isosphaeraceae family, isolated from a 4000 m deep subterranean habitat.</title>
        <authorList>
            <person name="Kovaleva O.L."/>
            <person name="Elcheninov A.G."/>
            <person name="Van Heerden E."/>
            <person name="Toshchakov S.V."/>
            <person name="Novikov A."/>
            <person name="Bonch-Osmolovskaya E.A."/>
            <person name="Kublanov I.V."/>
        </authorList>
    </citation>
    <scope>NUCLEOTIDE SEQUENCE [LARGE SCALE GENOMIC DNA]</scope>
    <source>
        <strain evidence="3 4">GM2012</strain>
    </source>
</reference>
<proteinExistence type="predicted"/>